<reference evidence="5" key="1">
    <citation type="submission" date="2019-03" db="EMBL/GenBank/DDBJ databases">
        <title>Flavobacterium sp.</title>
        <authorList>
            <person name="Kim H."/>
        </authorList>
    </citation>
    <scope>NUCLEOTIDE SEQUENCE [LARGE SCALE GENOMIC DNA]</scope>
    <source>
        <strain evidence="5">GS13</strain>
    </source>
</reference>
<accession>A0A4P6YH54</accession>
<dbReference type="RefSeq" id="WP_133277426.1">
    <property type="nucleotide sequence ID" value="NZ_CP037933.1"/>
</dbReference>
<proteinExistence type="predicted"/>
<dbReference type="Pfam" id="PF12930">
    <property type="entry name" value="DUF3836"/>
    <property type="match status" value="1"/>
</dbReference>
<dbReference type="KEGG" id="fnk:E1750_14250"/>
<evidence type="ECO:0000256" key="1">
    <source>
        <dbReference type="ARBA" id="ARBA00022729"/>
    </source>
</evidence>
<evidence type="ECO:0000313" key="4">
    <source>
        <dbReference type="EMBL" id="QBN19910.1"/>
    </source>
</evidence>
<dbReference type="InterPro" id="IPR026444">
    <property type="entry name" value="Secre_tail"/>
</dbReference>
<dbReference type="Gene3D" id="2.40.128.720">
    <property type="match status" value="2"/>
</dbReference>
<keyword evidence="5" id="KW-1185">Reference proteome</keyword>
<dbReference type="OrthoDB" id="1491720at2"/>
<organism evidence="4 5">
    <name type="scientific">Flavobacterium nackdongense</name>
    <dbReference type="NCBI Taxonomy" id="2547394"/>
    <lineage>
        <taxon>Bacteria</taxon>
        <taxon>Pseudomonadati</taxon>
        <taxon>Bacteroidota</taxon>
        <taxon>Flavobacteriia</taxon>
        <taxon>Flavobacteriales</taxon>
        <taxon>Flavobacteriaceae</taxon>
        <taxon>Flavobacterium</taxon>
    </lineage>
</organism>
<gene>
    <name evidence="4" type="ORF">E1750_14250</name>
</gene>
<dbReference type="NCBIfam" id="TIGR04183">
    <property type="entry name" value="Por_Secre_tail"/>
    <property type="match status" value="1"/>
</dbReference>
<protein>
    <submittedName>
        <fullName evidence="4">T9SS type A sorting domain-containing protein</fullName>
    </submittedName>
</protein>
<dbReference type="EMBL" id="CP037933">
    <property type="protein sequence ID" value="QBN19910.1"/>
    <property type="molecule type" value="Genomic_DNA"/>
</dbReference>
<feature type="domain" description="Secretion system C-terminal sorting" evidence="3">
    <location>
        <begin position="322"/>
        <end position="390"/>
    </location>
</feature>
<dbReference type="Proteomes" id="UP000291124">
    <property type="component" value="Chromosome"/>
</dbReference>
<dbReference type="InterPro" id="IPR024339">
    <property type="entry name" value="DUF3836"/>
</dbReference>
<evidence type="ECO:0000256" key="2">
    <source>
        <dbReference type="SAM" id="SignalP"/>
    </source>
</evidence>
<feature type="signal peptide" evidence="2">
    <location>
        <begin position="1"/>
        <end position="18"/>
    </location>
</feature>
<dbReference type="AlphaFoldDB" id="A0A4P6YH54"/>
<evidence type="ECO:0000313" key="5">
    <source>
        <dbReference type="Proteomes" id="UP000291124"/>
    </source>
</evidence>
<keyword evidence="1 2" id="KW-0732">Signal</keyword>
<dbReference type="Pfam" id="PF18962">
    <property type="entry name" value="Por_Secre_tail"/>
    <property type="match status" value="1"/>
</dbReference>
<sequence>MKKITLLSLIVFTITSQAQNKLLSSIIENYNGSSWQKYAGHNYEYDSNNNLISETFLFWNYVEWVIEDKTNYTYDANNKVTEVLYQEWNNVTKQFEKPQKEIYTYSDYVGGKITEKLFQKWENSQWVNDGKFIFGYDSNNLLNAGLGHSWDGTQWILDDREYFFYSGNQLTSSITETRVGVPFQKDYRSTYSYYNNKITSYQGENWIDGAWSLRVNTAYLFDANGNRIRNTSIYSSTTYKEEYDYDNLSLMASFAHPFKDKTGLDYLFESFPYVNKLLSSTQYYFDTVSSSFKPNSRTTYNYNNNIVLSNEQLEIPKTTILVFPNPTTSKLNLAISNDLTIDKIVIVDSNGKMVMQQNQNVSQVNVENLAAGLYIIEAFSGKDKFTSKFVKK</sequence>
<name>A0A4P6YH54_9FLAO</name>
<feature type="chain" id="PRO_5020389778" evidence="2">
    <location>
        <begin position="19"/>
        <end position="392"/>
    </location>
</feature>
<evidence type="ECO:0000259" key="3">
    <source>
        <dbReference type="Pfam" id="PF18962"/>
    </source>
</evidence>